<accession>A0ACA9LZH1</accession>
<sequence length="439" mass="50030">MLKHNIWITLLTTLLIAIISIMRSIEALPLKLRSSTLPPSVATAPPVTPLSGMNAPPPTTVNPKFGVSPKNPQYQQPPSEKSNPIATNTNLPVNSVPLPATPTEEVNTAPGHIARSAEIPTNNLHNQNFVPFMYKRANNAYRIPYNIHKRSFIPNFGMMYHNNPLYRRNSGPLIPILGGEEAELLCGIVAQWRRKLLPITSVTSSFLIKKLCDVGAHHSAFNMLADRSKYALKPNIDMFRLIMLAYENELVESTQNIENTNKSIESTQNIENYNKDVESTQNIENTNKDIESTQNIENDNKSVAELVLDDLYRTFGLMPYYDVPQFDVHLYTIMLSASMKIGSWKLCDEVGRELMDHLNNLYEDDKGMFEEYDDEIRISRLKSCLNGLKILEEWFREGKIITEKWFGENEKSTFGDKLKVLQERWKNEIEKLRKKGASM</sequence>
<keyword evidence="2" id="KW-1185">Reference proteome</keyword>
<comment type="caution">
    <text evidence="1">The sequence shown here is derived from an EMBL/GenBank/DDBJ whole genome shotgun (WGS) entry which is preliminary data.</text>
</comment>
<protein>
    <submittedName>
        <fullName evidence="1">5351_t:CDS:1</fullName>
    </submittedName>
</protein>
<reference evidence="1" key="1">
    <citation type="submission" date="2021-06" db="EMBL/GenBank/DDBJ databases">
        <authorList>
            <person name="Kallberg Y."/>
            <person name="Tangrot J."/>
            <person name="Rosling A."/>
        </authorList>
    </citation>
    <scope>NUCLEOTIDE SEQUENCE</scope>
    <source>
        <strain evidence="1">AU212A</strain>
    </source>
</reference>
<name>A0ACA9LZH1_9GLOM</name>
<dbReference type="EMBL" id="CAJVPM010008203">
    <property type="protein sequence ID" value="CAG8553022.1"/>
    <property type="molecule type" value="Genomic_DNA"/>
</dbReference>
<proteinExistence type="predicted"/>
<gene>
    <name evidence="1" type="ORF">SCALOS_LOCUS5248</name>
</gene>
<evidence type="ECO:0000313" key="2">
    <source>
        <dbReference type="Proteomes" id="UP000789860"/>
    </source>
</evidence>
<organism evidence="1 2">
    <name type="scientific">Scutellospora calospora</name>
    <dbReference type="NCBI Taxonomy" id="85575"/>
    <lineage>
        <taxon>Eukaryota</taxon>
        <taxon>Fungi</taxon>
        <taxon>Fungi incertae sedis</taxon>
        <taxon>Mucoromycota</taxon>
        <taxon>Glomeromycotina</taxon>
        <taxon>Glomeromycetes</taxon>
        <taxon>Diversisporales</taxon>
        <taxon>Gigasporaceae</taxon>
        <taxon>Scutellospora</taxon>
    </lineage>
</organism>
<dbReference type="Proteomes" id="UP000789860">
    <property type="component" value="Unassembled WGS sequence"/>
</dbReference>
<evidence type="ECO:0000313" key="1">
    <source>
        <dbReference type="EMBL" id="CAG8553022.1"/>
    </source>
</evidence>